<accession>A0A3T0T539</accession>
<gene>
    <name evidence="3" type="ORF">C1I64_17865</name>
</gene>
<evidence type="ECO:0000256" key="1">
    <source>
        <dbReference type="SAM" id="Phobius"/>
    </source>
</evidence>
<keyword evidence="2" id="KW-0732">Signal</keyword>
<keyword evidence="1" id="KW-0812">Transmembrane</keyword>
<feature type="signal peptide" evidence="2">
    <location>
        <begin position="1"/>
        <end position="22"/>
    </location>
</feature>
<feature type="transmembrane region" description="Helical" evidence="1">
    <location>
        <begin position="222"/>
        <end position="241"/>
    </location>
</feature>
<dbReference type="RefSeq" id="WP_127888145.1">
    <property type="nucleotide sequence ID" value="NZ_CP028137.1"/>
</dbReference>
<feature type="chain" id="PRO_5019159405" evidence="2">
    <location>
        <begin position="23"/>
        <end position="251"/>
    </location>
</feature>
<dbReference type="KEGG" id="rfs:C1I64_17865"/>
<evidence type="ECO:0000256" key="2">
    <source>
        <dbReference type="SAM" id="SignalP"/>
    </source>
</evidence>
<organism evidence="3 4">
    <name type="scientific">Rathayibacter festucae DSM 15932</name>
    <dbReference type="NCBI Taxonomy" id="1328866"/>
    <lineage>
        <taxon>Bacteria</taxon>
        <taxon>Bacillati</taxon>
        <taxon>Actinomycetota</taxon>
        <taxon>Actinomycetes</taxon>
        <taxon>Micrococcales</taxon>
        <taxon>Microbacteriaceae</taxon>
        <taxon>Rathayibacter</taxon>
    </lineage>
</organism>
<dbReference type="AlphaFoldDB" id="A0A3T0T539"/>
<sequence length="251" mass="24324">MPALRAIGAVLAAVLLAPAVSAASVAPPAALLDVRELTAPAALTGLAPGDTTEWAAEVTNVGASAHQVSVAFAVDGGDALATDPRAGLQLVVDLCPAAFTIDDVLVVDGRSVERYRCPEGVEPMGTGPAASLGRLDGSRALDRGETVGVRVRVSFPSGSGNALESTSAALRVLVRETGAIDDSGAPGGGPSGNGAVGDGAAGNGALGNGGPGNGLAVTGRDVGAALLGGLLALGAGLLLAATGRRRKEARS</sequence>
<name>A0A3T0T539_9MICO</name>
<proteinExistence type="predicted"/>
<keyword evidence="1" id="KW-1133">Transmembrane helix</keyword>
<keyword evidence="1" id="KW-0472">Membrane</keyword>
<evidence type="ECO:0000313" key="3">
    <source>
        <dbReference type="EMBL" id="AZZ53721.1"/>
    </source>
</evidence>
<evidence type="ECO:0000313" key="4">
    <source>
        <dbReference type="Proteomes" id="UP000285317"/>
    </source>
</evidence>
<protein>
    <submittedName>
        <fullName evidence="3">Sortase</fullName>
    </submittedName>
</protein>
<reference evidence="3 4" key="1">
    <citation type="submission" date="2018-03" db="EMBL/GenBank/DDBJ databases">
        <title>Bacteriophage NCPPB3778 and a type I-E CRISPR drive the evolution of the US Biological Select Agent, Rathayibacter toxicus.</title>
        <authorList>
            <person name="Davis E.W.II."/>
            <person name="Tabima J.F."/>
            <person name="Weisberg A.J."/>
            <person name="Dantas Lopes L."/>
            <person name="Wiseman M.S."/>
            <person name="Wiseman M.S."/>
            <person name="Pupko T."/>
            <person name="Belcher M.S."/>
            <person name="Sechler A.J."/>
            <person name="Tancos M.A."/>
            <person name="Schroeder B.K."/>
            <person name="Murray T.D."/>
            <person name="Luster D.G."/>
            <person name="Schneider W.L."/>
            <person name="Rogers E."/>
            <person name="Andreote F.D."/>
            <person name="Grunwald N.J."/>
            <person name="Putnam M.L."/>
            <person name="Chang J.H."/>
        </authorList>
    </citation>
    <scope>NUCLEOTIDE SEQUENCE [LARGE SCALE GENOMIC DNA]</scope>
    <source>
        <strain evidence="3 4">DSM 15932</strain>
    </source>
</reference>
<dbReference type="Proteomes" id="UP000285317">
    <property type="component" value="Chromosome"/>
</dbReference>
<dbReference type="EMBL" id="CP028137">
    <property type="protein sequence ID" value="AZZ53721.1"/>
    <property type="molecule type" value="Genomic_DNA"/>
</dbReference>